<evidence type="ECO:0000313" key="1">
    <source>
        <dbReference type="EMBL" id="TWT82352.1"/>
    </source>
</evidence>
<organism evidence="1 2">
    <name type="scientific">Novipirellula herctigrandis</name>
    <dbReference type="NCBI Taxonomy" id="2527986"/>
    <lineage>
        <taxon>Bacteria</taxon>
        <taxon>Pseudomonadati</taxon>
        <taxon>Planctomycetota</taxon>
        <taxon>Planctomycetia</taxon>
        <taxon>Pirellulales</taxon>
        <taxon>Pirellulaceae</taxon>
        <taxon>Novipirellula</taxon>
    </lineage>
</organism>
<proteinExistence type="predicted"/>
<reference evidence="1 2" key="1">
    <citation type="submission" date="2019-02" db="EMBL/GenBank/DDBJ databases">
        <title>Deep-cultivation of Planctomycetes and their phenomic and genomic characterization uncovers novel biology.</title>
        <authorList>
            <person name="Wiegand S."/>
            <person name="Jogler M."/>
            <person name="Boedeker C."/>
            <person name="Pinto D."/>
            <person name="Vollmers J."/>
            <person name="Rivas-Marin E."/>
            <person name="Kohn T."/>
            <person name="Peeters S.H."/>
            <person name="Heuer A."/>
            <person name="Rast P."/>
            <person name="Oberbeckmann S."/>
            <person name="Bunk B."/>
            <person name="Jeske O."/>
            <person name="Meyerdierks A."/>
            <person name="Storesund J.E."/>
            <person name="Kallscheuer N."/>
            <person name="Luecker S."/>
            <person name="Lage O.M."/>
            <person name="Pohl T."/>
            <person name="Merkel B.J."/>
            <person name="Hornburger P."/>
            <person name="Mueller R.-W."/>
            <person name="Bruemmer F."/>
            <person name="Labrenz M."/>
            <person name="Spormann A.M."/>
            <person name="Op Den Camp H."/>
            <person name="Overmann J."/>
            <person name="Amann R."/>
            <person name="Jetten M.S.M."/>
            <person name="Mascher T."/>
            <person name="Medema M.H."/>
            <person name="Devos D.P."/>
            <person name="Kaster A.-K."/>
            <person name="Ovreas L."/>
            <person name="Rohde M."/>
            <person name="Galperin M.Y."/>
            <person name="Jogler C."/>
        </authorList>
    </citation>
    <scope>NUCLEOTIDE SEQUENCE [LARGE SCALE GENOMIC DNA]</scope>
    <source>
        <strain evidence="1 2">CA13</strain>
    </source>
</reference>
<protein>
    <submittedName>
        <fullName evidence="1">Uncharacterized protein</fullName>
    </submittedName>
</protein>
<gene>
    <name evidence="1" type="ORF">CA13_38140</name>
</gene>
<name>A0A5C5Z4T7_9BACT</name>
<dbReference type="AlphaFoldDB" id="A0A5C5Z4T7"/>
<comment type="caution">
    <text evidence="1">The sequence shown here is derived from an EMBL/GenBank/DDBJ whole genome shotgun (WGS) entry which is preliminary data.</text>
</comment>
<accession>A0A5C5Z4T7</accession>
<dbReference type="Proteomes" id="UP000315010">
    <property type="component" value="Unassembled WGS sequence"/>
</dbReference>
<dbReference type="RefSeq" id="WP_146398810.1">
    <property type="nucleotide sequence ID" value="NZ_SJPJ01000001.1"/>
</dbReference>
<dbReference type="EMBL" id="SJPJ01000001">
    <property type="protein sequence ID" value="TWT82352.1"/>
    <property type="molecule type" value="Genomic_DNA"/>
</dbReference>
<evidence type="ECO:0000313" key="2">
    <source>
        <dbReference type="Proteomes" id="UP000315010"/>
    </source>
</evidence>
<keyword evidence="2" id="KW-1185">Reference proteome</keyword>
<sequence length="112" mass="12295">MVAIQEKISNVLAQLRSLATIELTPPSQSSAARLASRRLTLEKEKPALKAALTKFDAEDAADLVRLRMDLAACNTTFIEKLVSLIHERINAEREAAAEGSVPLAKRLDRMIV</sequence>